<evidence type="ECO:0000259" key="1">
    <source>
        <dbReference type="Pfam" id="PF02627"/>
    </source>
</evidence>
<dbReference type="PANTHER" id="PTHR34846:SF10">
    <property type="entry name" value="CYTOPLASMIC PROTEIN"/>
    <property type="match status" value="1"/>
</dbReference>
<keyword evidence="2" id="KW-0575">Peroxidase</keyword>
<dbReference type="RefSeq" id="WP_163446247.1">
    <property type="nucleotide sequence ID" value="NZ_CP050321.1"/>
</dbReference>
<keyword evidence="5" id="KW-1185">Reference proteome</keyword>
<name>A0A248KH64_9ENTR</name>
<dbReference type="InterPro" id="IPR003779">
    <property type="entry name" value="CMD-like"/>
</dbReference>
<reference evidence="3 5" key="2">
    <citation type="submission" date="2020-02" db="EMBL/GenBank/DDBJ databases">
        <title>Whole genome PO2S7.</title>
        <authorList>
            <person name="Singha K.M."/>
        </authorList>
    </citation>
    <scope>NUCLEOTIDE SEQUENCE [LARGE SCALE GENOMIC DNA]</scope>
    <source>
        <strain evidence="3 5">PO2S7</strain>
    </source>
</reference>
<reference evidence="2 4" key="1">
    <citation type="submission" date="2017-06" db="EMBL/GenBank/DDBJ databases">
        <title>Origin of plasmid-mediated fosfomycin resistance gene fosA3.</title>
        <authorList>
            <person name="Ito R."/>
            <person name="Pacey M.P."/>
            <person name="Doi Y."/>
        </authorList>
    </citation>
    <scope>NUCLEOTIDE SEQUENCE [LARGE SCALE GENOMIC DNA]</scope>
    <source>
        <strain evidence="2 4">YDC799</strain>
    </source>
</reference>
<dbReference type="InterPro" id="IPR004675">
    <property type="entry name" value="AhpD_core"/>
</dbReference>
<dbReference type="GO" id="GO:0051920">
    <property type="term" value="F:peroxiredoxin activity"/>
    <property type="evidence" value="ECO:0007669"/>
    <property type="project" value="InterPro"/>
</dbReference>
<dbReference type="SUPFAM" id="SSF69118">
    <property type="entry name" value="AhpD-like"/>
    <property type="match status" value="1"/>
</dbReference>
<dbReference type="Proteomes" id="UP000197098">
    <property type="component" value="Chromosome"/>
</dbReference>
<dbReference type="Gene3D" id="1.20.1290.10">
    <property type="entry name" value="AhpD-like"/>
    <property type="match status" value="1"/>
</dbReference>
<dbReference type="Pfam" id="PF02627">
    <property type="entry name" value="CMD"/>
    <property type="match status" value="1"/>
</dbReference>
<dbReference type="Proteomes" id="UP000503580">
    <property type="component" value="Chromosome"/>
</dbReference>
<gene>
    <name evidence="2" type="ORF">CEW81_05450</name>
    <name evidence="3" type="ORF">GY169_05385</name>
</gene>
<proteinExistence type="predicted"/>
<accession>A0A248KH64</accession>
<keyword evidence="2" id="KW-0560">Oxidoreductase</keyword>
<dbReference type="AlphaFoldDB" id="A0A248KH64"/>
<protein>
    <submittedName>
        <fullName evidence="2">Alkylhydroperoxidase</fullName>
    </submittedName>
    <submittedName>
        <fullName evidence="3">Carboxymuconolactone decarboxylase family protein</fullName>
    </submittedName>
</protein>
<dbReference type="NCBIfam" id="TIGR00778">
    <property type="entry name" value="ahpD_dom"/>
    <property type="match status" value="1"/>
</dbReference>
<evidence type="ECO:0000313" key="2">
    <source>
        <dbReference type="EMBL" id="ASG62879.1"/>
    </source>
</evidence>
<feature type="domain" description="Carboxymuconolactone decarboxylase-like" evidence="1">
    <location>
        <begin position="20"/>
        <end position="95"/>
    </location>
</feature>
<evidence type="ECO:0000313" key="3">
    <source>
        <dbReference type="EMBL" id="QIR26275.1"/>
    </source>
</evidence>
<evidence type="ECO:0000313" key="5">
    <source>
        <dbReference type="Proteomes" id="UP000503580"/>
    </source>
</evidence>
<sequence>MTALRQPYSELSPNVYAGLVQASIALEKSSLERTLLELLYLRVSQINGCAFCLEMHSKALRKSGVEQAKLDALAGWRVSNHFSDAECAALAWAEDLTYVAETHAEDSVYQPLLAYFSAEQISDMTFAISLMNAFNRLAVGMRM</sequence>
<dbReference type="KEGG" id="kgn:GY169_05385"/>
<evidence type="ECO:0000313" key="4">
    <source>
        <dbReference type="Proteomes" id="UP000197098"/>
    </source>
</evidence>
<dbReference type="PANTHER" id="PTHR34846">
    <property type="entry name" value="4-CARBOXYMUCONOLACTONE DECARBOXYLASE FAMILY PROTEIN (AFU_ORTHOLOGUE AFUA_6G11590)"/>
    <property type="match status" value="1"/>
</dbReference>
<dbReference type="EMBL" id="CP022114">
    <property type="protein sequence ID" value="ASG62879.1"/>
    <property type="molecule type" value="Genomic_DNA"/>
</dbReference>
<accession>A0A6G9RJ30</accession>
<dbReference type="InterPro" id="IPR029032">
    <property type="entry name" value="AhpD-like"/>
</dbReference>
<organism evidence="2 4">
    <name type="scientific">Kluyvera genomosp. 3</name>
    <dbReference type="NCBI Taxonomy" id="2774055"/>
    <lineage>
        <taxon>Bacteria</taxon>
        <taxon>Pseudomonadati</taxon>
        <taxon>Pseudomonadota</taxon>
        <taxon>Gammaproteobacteria</taxon>
        <taxon>Enterobacterales</taxon>
        <taxon>Enterobacteriaceae</taxon>
        <taxon>Kluyvera</taxon>
    </lineage>
</organism>
<dbReference type="EMBL" id="CP050321">
    <property type="protein sequence ID" value="QIR26275.1"/>
    <property type="molecule type" value="Genomic_DNA"/>
</dbReference>